<reference evidence="2" key="1">
    <citation type="journal article" date="2021" name="Microb. Physiol.">
        <title>Proteogenomic Insights into the Physiology of Marine, Sulfate-Reducing, Filamentous Desulfonema limicola and Desulfonema magnum.</title>
        <authorList>
            <person name="Schnaars V."/>
            <person name="Wohlbrand L."/>
            <person name="Scheve S."/>
            <person name="Hinrichs C."/>
            <person name="Reinhardt R."/>
            <person name="Rabus R."/>
        </authorList>
    </citation>
    <scope>NUCLEOTIDE SEQUENCE</scope>
    <source>
        <strain evidence="2">4be13</strain>
    </source>
</reference>
<dbReference type="AlphaFoldDB" id="A0A975GQ01"/>
<evidence type="ECO:0000259" key="1">
    <source>
        <dbReference type="Pfam" id="PF13192"/>
    </source>
</evidence>
<dbReference type="KEGG" id="dmm:dnm_054210"/>
<dbReference type="PROSITE" id="PS51354">
    <property type="entry name" value="GLUTAREDOXIN_2"/>
    <property type="match status" value="1"/>
</dbReference>
<dbReference type="InterPro" id="IPR012336">
    <property type="entry name" value="Thioredoxin-like_fold"/>
</dbReference>
<gene>
    <name evidence="2" type="ORF">dnm_054210</name>
</gene>
<dbReference type="SUPFAM" id="SSF48371">
    <property type="entry name" value="ARM repeat"/>
    <property type="match status" value="1"/>
</dbReference>
<dbReference type="Gene3D" id="3.40.30.80">
    <property type="match status" value="1"/>
</dbReference>
<sequence length="323" mass="36527">MTPQEEKQIGKWNDKLSEDIQVRVVLTEDERSSGFGDFCEDLSRIAFKIRIIKEQDDSNNLPAIRISDDIEYHAIPLGTELEPFLEAIFMSQKKEISIPEHIREPLSKIRIPALLRLYVSPQCPFCPVTARQLIPLAFANKFVHLTITDGALFPEMAASDDIRAVPAVLLDENFRWTGSVRVEELAEIMASRDPAKLGAASMETMILEGNAFQLAEMMIEKKDIFPAFPDVLVHEQFSVRLGAMAAAEEIADQNKKLAAKIVGPLWRRFQDQRNQIRGDIIHILGETGGYEIVPKLEMILAGQYHEEIKEAAEEAMEKIKQRS</sequence>
<protein>
    <submittedName>
        <fullName evidence="2">Thioredoxin-like fold-containing protein</fullName>
    </submittedName>
</protein>
<dbReference type="Proteomes" id="UP000663722">
    <property type="component" value="Chromosome"/>
</dbReference>
<accession>A0A975GQ01</accession>
<dbReference type="SUPFAM" id="SSF52833">
    <property type="entry name" value="Thioredoxin-like"/>
    <property type="match status" value="2"/>
</dbReference>
<dbReference type="InterPro" id="IPR036249">
    <property type="entry name" value="Thioredoxin-like_sf"/>
</dbReference>
<feature type="domain" description="Thioredoxin-like fold" evidence="1">
    <location>
        <begin position="119"/>
        <end position="188"/>
    </location>
</feature>
<dbReference type="RefSeq" id="WP_207678019.1">
    <property type="nucleotide sequence ID" value="NZ_CP061800.1"/>
</dbReference>
<dbReference type="InterPro" id="IPR016024">
    <property type="entry name" value="ARM-type_fold"/>
</dbReference>
<dbReference type="EMBL" id="CP061800">
    <property type="protein sequence ID" value="QTA89370.1"/>
    <property type="molecule type" value="Genomic_DNA"/>
</dbReference>
<dbReference type="Pfam" id="PF13192">
    <property type="entry name" value="Thioredoxin_3"/>
    <property type="match status" value="1"/>
</dbReference>
<evidence type="ECO:0000313" key="3">
    <source>
        <dbReference type="Proteomes" id="UP000663722"/>
    </source>
</evidence>
<dbReference type="PANTHER" id="PTHR37170:SF1">
    <property type="entry name" value="GLUTAREDOXIN-LIKE PROTEIN"/>
    <property type="match status" value="1"/>
</dbReference>
<name>A0A975GQ01_9BACT</name>
<keyword evidence="3" id="KW-1185">Reference proteome</keyword>
<dbReference type="PANTHER" id="PTHR37170">
    <property type="entry name" value="GLUTAREDOXIN-RELATED"/>
    <property type="match status" value="1"/>
</dbReference>
<proteinExistence type="predicted"/>
<evidence type="ECO:0000313" key="2">
    <source>
        <dbReference type="EMBL" id="QTA89370.1"/>
    </source>
</evidence>
<organism evidence="2 3">
    <name type="scientific">Desulfonema magnum</name>
    <dbReference type="NCBI Taxonomy" id="45655"/>
    <lineage>
        <taxon>Bacteria</taxon>
        <taxon>Pseudomonadati</taxon>
        <taxon>Thermodesulfobacteriota</taxon>
        <taxon>Desulfobacteria</taxon>
        <taxon>Desulfobacterales</taxon>
        <taxon>Desulfococcaceae</taxon>
        <taxon>Desulfonema</taxon>
    </lineage>
</organism>
<dbReference type="Gene3D" id="1.25.10.10">
    <property type="entry name" value="Leucine-rich Repeat Variant"/>
    <property type="match status" value="1"/>
</dbReference>
<dbReference type="InterPro" id="IPR011989">
    <property type="entry name" value="ARM-like"/>
</dbReference>